<name>D8RPP4_SELML</name>
<reference evidence="1 2" key="1">
    <citation type="journal article" date="2011" name="Science">
        <title>The Selaginella genome identifies genetic changes associated with the evolution of vascular plants.</title>
        <authorList>
            <person name="Banks J.A."/>
            <person name="Nishiyama T."/>
            <person name="Hasebe M."/>
            <person name="Bowman J.L."/>
            <person name="Gribskov M."/>
            <person name="dePamphilis C."/>
            <person name="Albert V.A."/>
            <person name="Aono N."/>
            <person name="Aoyama T."/>
            <person name="Ambrose B.A."/>
            <person name="Ashton N.W."/>
            <person name="Axtell M.J."/>
            <person name="Barker E."/>
            <person name="Barker M.S."/>
            <person name="Bennetzen J.L."/>
            <person name="Bonawitz N.D."/>
            <person name="Chapple C."/>
            <person name="Cheng C."/>
            <person name="Correa L.G."/>
            <person name="Dacre M."/>
            <person name="DeBarry J."/>
            <person name="Dreyer I."/>
            <person name="Elias M."/>
            <person name="Engstrom E.M."/>
            <person name="Estelle M."/>
            <person name="Feng L."/>
            <person name="Finet C."/>
            <person name="Floyd S.K."/>
            <person name="Frommer W.B."/>
            <person name="Fujita T."/>
            <person name="Gramzow L."/>
            <person name="Gutensohn M."/>
            <person name="Harholt J."/>
            <person name="Hattori M."/>
            <person name="Heyl A."/>
            <person name="Hirai T."/>
            <person name="Hiwatashi Y."/>
            <person name="Ishikawa M."/>
            <person name="Iwata M."/>
            <person name="Karol K.G."/>
            <person name="Koehler B."/>
            <person name="Kolukisaoglu U."/>
            <person name="Kubo M."/>
            <person name="Kurata T."/>
            <person name="Lalonde S."/>
            <person name="Li K."/>
            <person name="Li Y."/>
            <person name="Litt A."/>
            <person name="Lyons E."/>
            <person name="Manning G."/>
            <person name="Maruyama T."/>
            <person name="Michael T.P."/>
            <person name="Mikami K."/>
            <person name="Miyazaki S."/>
            <person name="Morinaga S."/>
            <person name="Murata T."/>
            <person name="Mueller-Roeber B."/>
            <person name="Nelson D.R."/>
            <person name="Obara M."/>
            <person name="Oguri Y."/>
            <person name="Olmstead R.G."/>
            <person name="Onodera N."/>
            <person name="Petersen B.L."/>
            <person name="Pils B."/>
            <person name="Prigge M."/>
            <person name="Rensing S.A."/>
            <person name="Riano-Pachon D.M."/>
            <person name="Roberts A.W."/>
            <person name="Sato Y."/>
            <person name="Scheller H.V."/>
            <person name="Schulz B."/>
            <person name="Schulz C."/>
            <person name="Shakirov E.V."/>
            <person name="Shibagaki N."/>
            <person name="Shinohara N."/>
            <person name="Shippen D.E."/>
            <person name="Soerensen I."/>
            <person name="Sotooka R."/>
            <person name="Sugimoto N."/>
            <person name="Sugita M."/>
            <person name="Sumikawa N."/>
            <person name="Tanurdzic M."/>
            <person name="Theissen G."/>
            <person name="Ulvskov P."/>
            <person name="Wakazuki S."/>
            <person name="Weng J.K."/>
            <person name="Willats W.W."/>
            <person name="Wipf D."/>
            <person name="Wolf P.G."/>
            <person name="Yang L."/>
            <person name="Zimmer A.D."/>
            <person name="Zhu Q."/>
            <person name="Mitros T."/>
            <person name="Hellsten U."/>
            <person name="Loque D."/>
            <person name="Otillar R."/>
            <person name="Salamov A."/>
            <person name="Schmutz J."/>
            <person name="Shapiro H."/>
            <person name="Lindquist E."/>
            <person name="Lucas S."/>
            <person name="Rokhsar D."/>
            <person name="Grigoriev I.V."/>
        </authorList>
    </citation>
    <scope>NUCLEOTIDE SEQUENCE [LARGE SCALE GENOMIC DNA]</scope>
</reference>
<dbReference type="AlphaFoldDB" id="D8RPP4"/>
<accession>D8RPP4</accession>
<gene>
    <name evidence="1" type="ORF">SELMODRAFT_413502</name>
</gene>
<dbReference type="HOGENOM" id="CLU_039680_0_0_1"/>
<sequence>MTFMDKLMRAVAALEYKAQHRDDLDCEAFNKRPELTLGTNWSMDKFDRYCERYKLFSKCIFRHGRVIVVDAGYTNLRYAIVMSQVSIALQPAVGIPWPFQPKGSNRVVRYLSLGASHRSVIPGPPRIFVSVGEYQTLPELLSYVDSYIQEPGSKLQYLLVLKFYPGSGNRMVAVIYEIVGSGGGEGGAMVTSASAVSFGDEALFPETLAFLAEREIPVTGVGLGGERCDRIGIPSYQIKLATAKVLEGGDLGLPEIRDKGDNLILDLYIIQAAYGCRCL</sequence>
<organism evidence="2">
    <name type="scientific">Selaginella moellendorffii</name>
    <name type="common">Spikemoss</name>
    <dbReference type="NCBI Taxonomy" id="88036"/>
    <lineage>
        <taxon>Eukaryota</taxon>
        <taxon>Viridiplantae</taxon>
        <taxon>Streptophyta</taxon>
        <taxon>Embryophyta</taxon>
        <taxon>Tracheophyta</taxon>
        <taxon>Lycopodiopsida</taxon>
        <taxon>Selaginellales</taxon>
        <taxon>Selaginellaceae</taxon>
        <taxon>Selaginella</taxon>
    </lineage>
</organism>
<dbReference type="KEGG" id="smo:SELMODRAFT_413502"/>
<dbReference type="Proteomes" id="UP000001514">
    <property type="component" value="Unassembled WGS sequence"/>
</dbReference>
<evidence type="ECO:0000313" key="2">
    <source>
        <dbReference type="Proteomes" id="UP000001514"/>
    </source>
</evidence>
<protein>
    <submittedName>
        <fullName evidence="1">Uncharacterized protein</fullName>
    </submittedName>
</protein>
<proteinExistence type="predicted"/>
<dbReference type="InParanoid" id="D8RPP4"/>
<dbReference type="EMBL" id="GL377585">
    <property type="protein sequence ID" value="EFJ26080.1"/>
    <property type="molecule type" value="Genomic_DNA"/>
</dbReference>
<evidence type="ECO:0000313" key="1">
    <source>
        <dbReference type="EMBL" id="EFJ26080.1"/>
    </source>
</evidence>
<dbReference type="Gramene" id="EFJ26080">
    <property type="protein sequence ID" value="EFJ26080"/>
    <property type="gene ID" value="SELMODRAFT_413502"/>
</dbReference>
<keyword evidence="2" id="KW-1185">Reference proteome</keyword>